<protein>
    <submittedName>
        <fullName evidence="2">Uncharacterized protein</fullName>
    </submittedName>
</protein>
<gene>
    <name evidence="2" type="ORF">KGM_208795</name>
</gene>
<feature type="compositionally biased region" description="Basic residues" evidence="1">
    <location>
        <begin position="60"/>
        <end position="86"/>
    </location>
</feature>
<proteinExistence type="predicted"/>
<dbReference type="KEGG" id="dpl:KGM_208795"/>
<evidence type="ECO:0000313" key="3">
    <source>
        <dbReference type="Proteomes" id="UP000007151"/>
    </source>
</evidence>
<sequence length="220" mass="24509">MLHDCTLSPSPRHGTRNSTNGARLFPVSAIYHVATCSASIVKPPPASQQLSQRSTTYRLTKSRTRSRSPRRRSYSRGRSGSRRRSPSVRARASALRRSRSDSKTRYISPEKSPYRRSASRSRSKERRSRSLSRNSPVSAPTNNIVINIVTPIHQCRNIPFLSSTMVASPNVANETPILMITEPIIAFVWGLCFFANHDTNILAGDEADLEKKLVEGTCKA</sequence>
<organism evidence="2 3">
    <name type="scientific">Danaus plexippus plexippus</name>
    <dbReference type="NCBI Taxonomy" id="278856"/>
    <lineage>
        <taxon>Eukaryota</taxon>
        <taxon>Metazoa</taxon>
        <taxon>Ecdysozoa</taxon>
        <taxon>Arthropoda</taxon>
        <taxon>Hexapoda</taxon>
        <taxon>Insecta</taxon>
        <taxon>Pterygota</taxon>
        <taxon>Neoptera</taxon>
        <taxon>Endopterygota</taxon>
        <taxon>Lepidoptera</taxon>
        <taxon>Glossata</taxon>
        <taxon>Ditrysia</taxon>
        <taxon>Papilionoidea</taxon>
        <taxon>Nymphalidae</taxon>
        <taxon>Danainae</taxon>
        <taxon>Danaini</taxon>
        <taxon>Danaina</taxon>
        <taxon>Danaus</taxon>
        <taxon>Danaus</taxon>
    </lineage>
</organism>
<feature type="region of interest" description="Disordered" evidence="1">
    <location>
        <begin position="1"/>
        <end position="21"/>
    </location>
</feature>
<dbReference type="InParanoid" id="A0A212FB44"/>
<dbReference type="Proteomes" id="UP000007151">
    <property type="component" value="Unassembled WGS sequence"/>
</dbReference>
<evidence type="ECO:0000256" key="1">
    <source>
        <dbReference type="SAM" id="MobiDB-lite"/>
    </source>
</evidence>
<keyword evidence="3" id="KW-1185">Reference proteome</keyword>
<name>A0A212FB44_DANPL</name>
<dbReference type="EMBL" id="AGBW02009378">
    <property type="protein sequence ID" value="OWR50965.1"/>
    <property type="molecule type" value="Genomic_DNA"/>
</dbReference>
<feature type="compositionally biased region" description="Basic residues" evidence="1">
    <location>
        <begin position="117"/>
        <end position="130"/>
    </location>
</feature>
<feature type="region of interest" description="Disordered" evidence="1">
    <location>
        <begin position="42"/>
        <end position="137"/>
    </location>
</feature>
<reference evidence="2 3" key="1">
    <citation type="journal article" date="2011" name="Cell">
        <title>The monarch butterfly genome yields insights into long-distance migration.</title>
        <authorList>
            <person name="Zhan S."/>
            <person name="Merlin C."/>
            <person name="Boore J.L."/>
            <person name="Reppert S.M."/>
        </authorList>
    </citation>
    <scope>NUCLEOTIDE SEQUENCE [LARGE SCALE GENOMIC DNA]</scope>
    <source>
        <strain evidence="2">F-2</strain>
    </source>
</reference>
<comment type="caution">
    <text evidence="2">The sequence shown here is derived from an EMBL/GenBank/DDBJ whole genome shotgun (WGS) entry which is preliminary data.</text>
</comment>
<evidence type="ECO:0000313" key="2">
    <source>
        <dbReference type="EMBL" id="OWR50965.1"/>
    </source>
</evidence>
<accession>A0A212FB44</accession>
<dbReference type="AlphaFoldDB" id="A0A212FB44"/>